<dbReference type="eggNOG" id="COG2201">
    <property type="taxonomic scope" value="Bacteria"/>
</dbReference>
<dbReference type="PROSITE" id="PS50122">
    <property type="entry name" value="CHEB"/>
    <property type="match status" value="1"/>
</dbReference>
<dbReference type="GO" id="GO:0005737">
    <property type="term" value="C:cytoplasm"/>
    <property type="evidence" value="ECO:0007669"/>
    <property type="project" value="InterPro"/>
</dbReference>
<dbReference type="RefSeq" id="WP_038413889.1">
    <property type="nucleotide sequence ID" value="NZ_CP009455.1"/>
</dbReference>
<gene>
    <name evidence="6" type="ORF">LK03_18645</name>
</gene>
<dbReference type="AlphaFoldDB" id="A0A089WX47"/>
<evidence type="ECO:0000313" key="6">
    <source>
        <dbReference type="EMBL" id="AIR91162.1"/>
    </source>
</evidence>
<dbReference type="PANTHER" id="PTHR42872:SF6">
    <property type="entry name" value="PROTEIN-GLUTAMATE METHYLESTERASE_PROTEIN-GLUTAMINE GLUTAMINASE"/>
    <property type="match status" value="1"/>
</dbReference>
<dbReference type="Gene3D" id="3.40.50.180">
    <property type="entry name" value="Methylesterase CheB, C-terminal domain"/>
    <property type="match status" value="1"/>
</dbReference>
<evidence type="ECO:0000259" key="5">
    <source>
        <dbReference type="PROSITE" id="PS50122"/>
    </source>
</evidence>
<dbReference type="InterPro" id="IPR035909">
    <property type="entry name" value="CheB_C"/>
</dbReference>
<sequence length="191" mass="20238">MSSVQAIVIGASAGGVAALFEVLGNLPATFAVPVLCVLHLPQDRPSHLAEVMQRRLRRTVREGCDKERIVAGMIYVAGPGYHLSVERDLSLSLSQEDPVHFSRPAIDFLFESAADAYGRELVGVLLTGANQDGAVGLARIKQNGGLTIVQDPREAQVALMPQAALALHRPDHILSLSGIGQLLATLEASAC</sequence>
<dbReference type="STRING" id="157783.LK03_18645"/>
<dbReference type="OrthoDB" id="9791760at2"/>
<protein>
    <recommendedName>
        <fullName evidence="2">protein-glutamate methylesterase</fullName>
        <ecNumber evidence="2">3.1.1.61</ecNumber>
    </recommendedName>
</protein>
<feature type="active site" evidence="4">
    <location>
        <position position="132"/>
    </location>
</feature>
<dbReference type="InterPro" id="IPR000673">
    <property type="entry name" value="Sig_transdc_resp-reg_Me-estase"/>
</dbReference>
<dbReference type="Proteomes" id="UP000029493">
    <property type="component" value="Chromosome"/>
</dbReference>
<feature type="active site" evidence="4">
    <location>
        <position position="12"/>
    </location>
</feature>
<dbReference type="EMBL" id="CP009455">
    <property type="protein sequence ID" value="AIR91162.1"/>
    <property type="molecule type" value="Genomic_DNA"/>
</dbReference>
<accession>A0A089WX47</accession>
<dbReference type="SUPFAM" id="SSF52738">
    <property type="entry name" value="Methylesterase CheB, C-terminal domain"/>
    <property type="match status" value="1"/>
</dbReference>
<name>A0A089WX47_9PSED</name>
<dbReference type="EC" id="3.1.1.61" evidence="2"/>
<dbReference type="GO" id="GO:0006935">
    <property type="term" value="P:chemotaxis"/>
    <property type="evidence" value="ECO:0007669"/>
    <property type="project" value="UniProtKB-UniRule"/>
</dbReference>
<proteinExistence type="predicted"/>
<feature type="active site" evidence="4">
    <location>
        <position position="39"/>
    </location>
</feature>
<dbReference type="PANTHER" id="PTHR42872">
    <property type="entry name" value="PROTEIN-GLUTAMATE METHYLESTERASE/PROTEIN-GLUTAMINE GLUTAMINASE"/>
    <property type="match status" value="1"/>
</dbReference>
<comment type="catalytic activity">
    <reaction evidence="3">
        <text>[protein]-L-glutamate 5-O-methyl ester + H2O = L-glutamyl-[protein] + methanol + H(+)</text>
        <dbReference type="Rhea" id="RHEA:23236"/>
        <dbReference type="Rhea" id="RHEA-COMP:10208"/>
        <dbReference type="Rhea" id="RHEA-COMP:10311"/>
        <dbReference type="ChEBI" id="CHEBI:15377"/>
        <dbReference type="ChEBI" id="CHEBI:15378"/>
        <dbReference type="ChEBI" id="CHEBI:17790"/>
        <dbReference type="ChEBI" id="CHEBI:29973"/>
        <dbReference type="ChEBI" id="CHEBI:82795"/>
        <dbReference type="EC" id="3.1.1.61"/>
    </reaction>
</comment>
<keyword evidence="1 4" id="KW-0378">Hydrolase</keyword>
<organism evidence="6 7">
    <name type="scientific">Pseudomonas cremoricolorata</name>
    <dbReference type="NCBI Taxonomy" id="157783"/>
    <lineage>
        <taxon>Bacteria</taxon>
        <taxon>Pseudomonadati</taxon>
        <taxon>Pseudomonadota</taxon>
        <taxon>Gammaproteobacteria</taxon>
        <taxon>Pseudomonadales</taxon>
        <taxon>Pseudomonadaceae</taxon>
        <taxon>Pseudomonas</taxon>
    </lineage>
</organism>
<dbReference type="GO" id="GO:0000156">
    <property type="term" value="F:phosphorelay response regulator activity"/>
    <property type="evidence" value="ECO:0007669"/>
    <property type="project" value="InterPro"/>
</dbReference>
<evidence type="ECO:0000256" key="4">
    <source>
        <dbReference type="PROSITE-ProRule" id="PRU00050"/>
    </source>
</evidence>
<evidence type="ECO:0000256" key="1">
    <source>
        <dbReference type="ARBA" id="ARBA00022801"/>
    </source>
</evidence>
<dbReference type="CDD" id="cd16433">
    <property type="entry name" value="CheB"/>
    <property type="match status" value="1"/>
</dbReference>
<dbReference type="GO" id="GO:0008984">
    <property type="term" value="F:protein-glutamate methylesterase activity"/>
    <property type="evidence" value="ECO:0007669"/>
    <property type="project" value="UniProtKB-EC"/>
</dbReference>
<evidence type="ECO:0000313" key="7">
    <source>
        <dbReference type="Proteomes" id="UP000029493"/>
    </source>
</evidence>
<keyword evidence="7" id="KW-1185">Reference proteome</keyword>
<evidence type="ECO:0000256" key="2">
    <source>
        <dbReference type="ARBA" id="ARBA00039140"/>
    </source>
</evidence>
<feature type="domain" description="CheB-type methylesterase" evidence="5">
    <location>
        <begin position="1"/>
        <end position="183"/>
    </location>
</feature>
<keyword evidence="4" id="KW-0145">Chemotaxis</keyword>
<evidence type="ECO:0000256" key="3">
    <source>
        <dbReference type="ARBA" id="ARBA00048267"/>
    </source>
</evidence>
<dbReference type="KEGG" id="psw:LK03_18645"/>
<dbReference type="Pfam" id="PF01339">
    <property type="entry name" value="CheB_methylest"/>
    <property type="match status" value="1"/>
</dbReference>
<reference evidence="6 7" key="1">
    <citation type="submission" date="2014-09" db="EMBL/GenBank/DDBJ databases">
        <authorList>
            <person name="Chan K.-G."/>
        </authorList>
    </citation>
    <scope>NUCLEOTIDE SEQUENCE [LARGE SCALE GENOMIC DNA]</scope>
    <source>
        <strain evidence="6 7">ND07</strain>
    </source>
</reference>